<dbReference type="InterPro" id="IPR005119">
    <property type="entry name" value="LysR_subst-bd"/>
</dbReference>
<dbReference type="PANTHER" id="PTHR30346">
    <property type="entry name" value="TRANSCRIPTIONAL DUAL REGULATOR HCAR-RELATED"/>
    <property type="match status" value="1"/>
</dbReference>
<keyword evidence="4" id="KW-0804">Transcription</keyword>
<accession>A0A8J6JB85</accession>
<proteinExistence type="inferred from homology"/>
<comment type="similarity">
    <text evidence="1">Belongs to the LysR transcriptional regulatory family.</text>
</comment>
<dbReference type="GO" id="GO:0032993">
    <property type="term" value="C:protein-DNA complex"/>
    <property type="evidence" value="ECO:0007669"/>
    <property type="project" value="TreeGrafter"/>
</dbReference>
<organism evidence="6 7">
    <name type="scientific">Flintibacter hominis</name>
    <dbReference type="NCBI Taxonomy" id="2763048"/>
    <lineage>
        <taxon>Bacteria</taxon>
        <taxon>Bacillati</taxon>
        <taxon>Bacillota</taxon>
        <taxon>Clostridia</taxon>
        <taxon>Eubacteriales</taxon>
        <taxon>Flintibacter</taxon>
    </lineage>
</organism>
<dbReference type="Gene3D" id="3.40.190.290">
    <property type="match status" value="1"/>
</dbReference>
<keyword evidence="2" id="KW-0805">Transcription regulation</keyword>
<dbReference type="Gene3D" id="1.10.10.10">
    <property type="entry name" value="Winged helix-like DNA-binding domain superfamily/Winged helix DNA-binding domain"/>
    <property type="match status" value="1"/>
</dbReference>
<evidence type="ECO:0000313" key="7">
    <source>
        <dbReference type="Proteomes" id="UP000628736"/>
    </source>
</evidence>
<dbReference type="RefSeq" id="WP_147571114.1">
    <property type="nucleotide sequence ID" value="NZ_JACOPO010000007.1"/>
</dbReference>
<dbReference type="Proteomes" id="UP000628736">
    <property type="component" value="Unassembled WGS sequence"/>
</dbReference>
<evidence type="ECO:0000259" key="5">
    <source>
        <dbReference type="PROSITE" id="PS50931"/>
    </source>
</evidence>
<sequence>MTLLQLQYFQVLSHNLHYTRTAEQLCISQPSLSYAINELEKELGVKLFQKENRKVTQTVYGQQFLPYVEQALTLLQDGSNVLRQMANNAPQIVRLGYFHSVSASMIPALVDGFYQQEENRQIRFHFTESASYDILNQIRSGALDLGFSLHQAEWAESVGVIRQPLYLAVPANHPLSGHSFVSFDDFAHEPQIMLEHSSNLRSNMDQVFSQHGIIPNIVFEVRECNAALQYVGLGFGVSVLPQVPAMDTDKVYIVPISDQEKEFVRTIYLTYPKIHPISPAAQKVRDYIIQNCALNT</sequence>
<dbReference type="SUPFAM" id="SSF46785">
    <property type="entry name" value="Winged helix' DNA-binding domain"/>
    <property type="match status" value="1"/>
</dbReference>
<dbReference type="InterPro" id="IPR036390">
    <property type="entry name" value="WH_DNA-bd_sf"/>
</dbReference>
<dbReference type="PROSITE" id="PS50931">
    <property type="entry name" value="HTH_LYSR"/>
    <property type="match status" value="1"/>
</dbReference>
<gene>
    <name evidence="6" type="ORF">H8S11_10965</name>
</gene>
<dbReference type="GO" id="GO:0003677">
    <property type="term" value="F:DNA binding"/>
    <property type="evidence" value="ECO:0007669"/>
    <property type="project" value="UniProtKB-KW"/>
</dbReference>
<dbReference type="PANTHER" id="PTHR30346:SF28">
    <property type="entry name" value="HTH-TYPE TRANSCRIPTIONAL REGULATOR CYNR"/>
    <property type="match status" value="1"/>
</dbReference>
<name>A0A8J6JB85_9FIRM</name>
<evidence type="ECO:0000313" key="6">
    <source>
        <dbReference type="EMBL" id="MBC5723328.1"/>
    </source>
</evidence>
<evidence type="ECO:0000256" key="4">
    <source>
        <dbReference type="ARBA" id="ARBA00023163"/>
    </source>
</evidence>
<dbReference type="AlphaFoldDB" id="A0A8J6JB85"/>
<dbReference type="Pfam" id="PF03466">
    <property type="entry name" value="LysR_substrate"/>
    <property type="match status" value="1"/>
</dbReference>
<keyword evidence="7" id="KW-1185">Reference proteome</keyword>
<feature type="domain" description="HTH lysR-type" evidence="5">
    <location>
        <begin position="1"/>
        <end position="58"/>
    </location>
</feature>
<comment type="caution">
    <text evidence="6">The sequence shown here is derived from an EMBL/GenBank/DDBJ whole genome shotgun (WGS) entry which is preliminary data.</text>
</comment>
<reference evidence="6" key="1">
    <citation type="submission" date="2020-08" db="EMBL/GenBank/DDBJ databases">
        <title>Genome public.</title>
        <authorList>
            <person name="Liu C."/>
            <person name="Sun Q."/>
        </authorList>
    </citation>
    <scope>NUCLEOTIDE SEQUENCE</scope>
    <source>
        <strain evidence="6">NSJ-23</strain>
    </source>
</reference>
<evidence type="ECO:0000256" key="1">
    <source>
        <dbReference type="ARBA" id="ARBA00009437"/>
    </source>
</evidence>
<keyword evidence="3" id="KW-0238">DNA-binding</keyword>
<dbReference type="PRINTS" id="PR00039">
    <property type="entry name" value="HTHLYSR"/>
</dbReference>
<dbReference type="Pfam" id="PF00126">
    <property type="entry name" value="HTH_1"/>
    <property type="match status" value="1"/>
</dbReference>
<dbReference type="EMBL" id="JACOPO010000007">
    <property type="protein sequence ID" value="MBC5723328.1"/>
    <property type="molecule type" value="Genomic_DNA"/>
</dbReference>
<dbReference type="InterPro" id="IPR000847">
    <property type="entry name" value="LysR_HTH_N"/>
</dbReference>
<evidence type="ECO:0000256" key="3">
    <source>
        <dbReference type="ARBA" id="ARBA00023125"/>
    </source>
</evidence>
<evidence type="ECO:0000256" key="2">
    <source>
        <dbReference type="ARBA" id="ARBA00023015"/>
    </source>
</evidence>
<protein>
    <submittedName>
        <fullName evidence="6">LysR family transcriptional regulator</fullName>
    </submittedName>
</protein>
<dbReference type="GO" id="GO:0003700">
    <property type="term" value="F:DNA-binding transcription factor activity"/>
    <property type="evidence" value="ECO:0007669"/>
    <property type="project" value="InterPro"/>
</dbReference>
<dbReference type="SUPFAM" id="SSF53850">
    <property type="entry name" value="Periplasmic binding protein-like II"/>
    <property type="match status" value="1"/>
</dbReference>
<dbReference type="InterPro" id="IPR036388">
    <property type="entry name" value="WH-like_DNA-bd_sf"/>
</dbReference>